<keyword evidence="1" id="KW-0812">Transmembrane</keyword>
<name>A0ABN9LQY2_9NEOB</name>
<dbReference type="InterPro" id="IPR050307">
    <property type="entry name" value="Sterol_Desaturase_Related"/>
</dbReference>
<accession>A0ABN9LQY2</accession>
<evidence type="ECO:0000313" key="3">
    <source>
        <dbReference type="Proteomes" id="UP001176940"/>
    </source>
</evidence>
<feature type="transmembrane region" description="Helical" evidence="1">
    <location>
        <begin position="6"/>
        <end position="27"/>
    </location>
</feature>
<dbReference type="Proteomes" id="UP001176940">
    <property type="component" value="Unassembled WGS sequence"/>
</dbReference>
<gene>
    <name evidence="2" type="ORF">RIMI_LOCUS10132719</name>
</gene>
<dbReference type="EMBL" id="CAUEEQ010021671">
    <property type="protein sequence ID" value="CAJ0943795.1"/>
    <property type="molecule type" value="Genomic_DNA"/>
</dbReference>
<proteinExistence type="predicted"/>
<keyword evidence="1" id="KW-1133">Transmembrane helix</keyword>
<reference evidence="2" key="1">
    <citation type="submission" date="2023-07" db="EMBL/GenBank/DDBJ databases">
        <authorList>
            <person name="Stuckert A."/>
        </authorList>
    </citation>
    <scope>NUCLEOTIDE SEQUENCE</scope>
</reference>
<protein>
    <submittedName>
        <fullName evidence="2">Uncharacterized protein</fullName>
    </submittedName>
</protein>
<comment type="caution">
    <text evidence="2">The sequence shown here is derived from an EMBL/GenBank/DDBJ whole genome shotgun (WGS) entry which is preliminary data.</text>
</comment>
<feature type="transmembrane region" description="Helical" evidence="1">
    <location>
        <begin position="85"/>
        <end position="105"/>
    </location>
</feature>
<evidence type="ECO:0000256" key="1">
    <source>
        <dbReference type="SAM" id="Phobius"/>
    </source>
</evidence>
<sequence length="114" mass="13127">MVIPILSFWMYNAVLLIADLTGKPSFIAQYKIHLGKNDPVDPAKLKHAVNVVFFNQILLSLPMVLLMYPFMKWRGNPCGTELPTFHWVLVELSIFVLVEEILFYYTGLTSAMEY</sequence>
<organism evidence="2 3">
    <name type="scientific">Ranitomeya imitator</name>
    <name type="common">mimic poison frog</name>
    <dbReference type="NCBI Taxonomy" id="111125"/>
    <lineage>
        <taxon>Eukaryota</taxon>
        <taxon>Metazoa</taxon>
        <taxon>Chordata</taxon>
        <taxon>Craniata</taxon>
        <taxon>Vertebrata</taxon>
        <taxon>Euteleostomi</taxon>
        <taxon>Amphibia</taxon>
        <taxon>Batrachia</taxon>
        <taxon>Anura</taxon>
        <taxon>Neobatrachia</taxon>
        <taxon>Hyloidea</taxon>
        <taxon>Dendrobatidae</taxon>
        <taxon>Dendrobatinae</taxon>
        <taxon>Ranitomeya</taxon>
    </lineage>
</organism>
<keyword evidence="3" id="KW-1185">Reference proteome</keyword>
<feature type="transmembrane region" description="Helical" evidence="1">
    <location>
        <begin position="48"/>
        <end position="70"/>
    </location>
</feature>
<keyword evidence="1" id="KW-0472">Membrane</keyword>
<evidence type="ECO:0000313" key="2">
    <source>
        <dbReference type="EMBL" id="CAJ0943795.1"/>
    </source>
</evidence>
<dbReference type="PANTHER" id="PTHR11863">
    <property type="entry name" value="STEROL DESATURASE"/>
    <property type="match status" value="1"/>
</dbReference>